<keyword evidence="1" id="KW-0472">Membrane</keyword>
<evidence type="ECO:0000313" key="2">
    <source>
        <dbReference type="EMBL" id="GFO67159.1"/>
    </source>
</evidence>
<organism evidence="2 3">
    <name type="scientific">Geomonas limicola</name>
    <dbReference type="NCBI Taxonomy" id="2740186"/>
    <lineage>
        <taxon>Bacteria</taxon>
        <taxon>Pseudomonadati</taxon>
        <taxon>Thermodesulfobacteriota</taxon>
        <taxon>Desulfuromonadia</taxon>
        <taxon>Geobacterales</taxon>
        <taxon>Geobacteraceae</taxon>
        <taxon>Geomonas</taxon>
    </lineage>
</organism>
<protein>
    <recommendedName>
        <fullName evidence="4">DUF1345 domain-containing protein</fullName>
    </recommendedName>
</protein>
<proteinExistence type="predicted"/>
<feature type="transmembrane region" description="Helical" evidence="1">
    <location>
        <begin position="113"/>
        <end position="133"/>
    </location>
</feature>
<feature type="transmembrane region" description="Helical" evidence="1">
    <location>
        <begin position="49"/>
        <end position="67"/>
    </location>
</feature>
<keyword evidence="1" id="KW-0812">Transmembrane</keyword>
<gene>
    <name evidence="2" type="ORF">GMLC_07380</name>
</gene>
<comment type="caution">
    <text evidence="2">The sequence shown here is derived from an EMBL/GenBank/DDBJ whole genome shotgun (WGS) entry which is preliminary data.</text>
</comment>
<dbReference type="EMBL" id="BLXZ01000001">
    <property type="protein sequence ID" value="GFO67159.1"/>
    <property type="molecule type" value="Genomic_DNA"/>
</dbReference>
<feature type="transmembrane region" description="Helical" evidence="1">
    <location>
        <begin position="79"/>
        <end position="101"/>
    </location>
</feature>
<evidence type="ECO:0000256" key="1">
    <source>
        <dbReference type="SAM" id="Phobius"/>
    </source>
</evidence>
<accession>A0A6V8N7A2</accession>
<dbReference type="AlphaFoldDB" id="A0A6V8N7A2"/>
<evidence type="ECO:0008006" key="4">
    <source>
        <dbReference type="Google" id="ProtNLM"/>
    </source>
</evidence>
<name>A0A6V8N7A2_9BACT</name>
<reference evidence="3" key="1">
    <citation type="submission" date="2020-06" db="EMBL/GenBank/DDBJ databases">
        <title>Draft genomic sequecing of Geomonas sp. Red745.</title>
        <authorList>
            <person name="Itoh H."/>
            <person name="Xu Z.X."/>
            <person name="Ushijima N."/>
            <person name="Masuda Y."/>
            <person name="Shiratori Y."/>
            <person name="Senoo K."/>
        </authorList>
    </citation>
    <scope>NUCLEOTIDE SEQUENCE [LARGE SCALE GENOMIC DNA]</scope>
    <source>
        <strain evidence="3">Red745</strain>
    </source>
</reference>
<keyword evidence="1" id="KW-1133">Transmembrane helix</keyword>
<feature type="transmembrane region" description="Helical" evidence="1">
    <location>
        <begin position="206"/>
        <end position="227"/>
    </location>
</feature>
<keyword evidence="3" id="KW-1185">Reference proteome</keyword>
<evidence type="ECO:0000313" key="3">
    <source>
        <dbReference type="Proteomes" id="UP000587586"/>
    </source>
</evidence>
<dbReference type="Proteomes" id="UP000587586">
    <property type="component" value="Unassembled WGS sequence"/>
</dbReference>
<sequence length="230" mass="25189">MGAKMTANDSPGNRDAASGRRHSRWPALFALLALGGLYAALPPSLVLGGPRWLLLLLISLLLIPMLISHFRGDHITNQVLGYVLNSLVTLAMIISLALLILALPAHLEKPQELLRSAAALWLSNILVFASWYWRLDAGGPHKRAQRGDHASGAFLFPQMTLPPEKKHAAGFQEWSPNFVDYLFLAFNTSTAFSPTDVPVLSRWAKLLMMLQSIISLLVIALLAARAVNIL</sequence>